<gene>
    <name evidence="1" type="ORF">V5J35_000615</name>
</gene>
<comment type="caution">
    <text evidence="1">The sequence shown here is derived from an EMBL/GenBank/DDBJ whole genome shotgun (WGS) entry which is preliminary data.</text>
</comment>
<sequence>MRLDLDVQGDIDGLIRDFKDSPKKVTKAIHRALRKLSRFAERRTLREVARQQGITQKLLKELGRVRVNLYHHNGYQLVVWVGTQDIPAHYLGKPIQTKTGVRTGKHIWPGAFVMQPANATHPMVFKRTANWAHKYQRSRRSGRMMWMGLPLKKQGSPLYDSASRALKKLEPVLLERFSTLLQQELNYVFNIEP</sequence>
<name>A0ABV2SCC8_9GAMM</name>
<dbReference type="RefSeq" id="WP_354009847.1">
    <property type="nucleotide sequence ID" value="NZ_JBEWTA010000001.1"/>
</dbReference>
<evidence type="ECO:0008006" key="3">
    <source>
        <dbReference type="Google" id="ProtNLM"/>
    </source>
</evidence>
<protein>
    <recommendedName>
        <fullName evidence="3">Phage tail protein</fullName>
    </recommendedName>
</protein>
<keyword evidence="2" id="KW-1185">Reference proteome</keyword>
<proteinExistence type="predicted"/>
<dbReference type="Proteomes" id="UP001549366">
    <property type="component" value="Unassembled WGS sequence"/>
</dbReference>
<evidence type="ECO:0000313" key="2">
    <source>
        <dbReference type="Proteomes" id="UP001549366"/>
    </source>
</evidence>
<organism evidence="1 2">
    <name type="scientific">Endozoicomonas lisbonensis</name>
    <dbReference type="NCBI Taxonomy" id="3120522"/>
    <lineage>
        <taxon>Bacteria</taxon>
        <taxon>Pseudomonadati</taxon>
        <taxon>Pseudomonadota</taxon>
        <taxon>Gammaproteobacteria</taxon>
        <taxon>Oceanospirillales</taxon>
        <taxon>Endozoicomonadaceae</taxon>
        <taxon>Endozoicomonas</taxon>
    </lineage>
</organism>
<reference evidence="1 2" key="1">
    <citation type="submission" date="2024-06" db="EMBL/GenBank/DDBJ databases">
        <title>Genomic Encyclopedia of Type Strains, Phase V (KMG-V): Genome sequencing to study the core and pangenomes of soil and plant-associated prokaryotes.</title>
        <authorList>
            <person name="Whitman W."/>
        </authorList>
    </citation>
    <scope>NUCLEOTIDE SEQUENCE [LARGE SCALE GENOMIC DNA]</scope>
    <source>
        <strain evidence="1 2">NE40</strain>
    </source>
</reference>
<dbReference type="EMBL" id="JBEWTB010000002">
    <property type="protein sequence ID" value="MET4755423.1"/>
    <property type="molecule type" value="Genomic_DNA"/>
</dbReference>
<evidence type="ECO:0000313" key="1">
    <source>
        <dbReference type="EMBL" id="MET4755423.1"/>
    </source>
</evidence>
<accession>A0ABV2SCC8</accession>